<evidence type="ECO:0000256" key="7">
    <source>
        <dbReference type="SAM" id="Phobius"/>
    </source>
</evidence>
<comment type="subcellular location">
    <subcellularLocation>
        <location evidence="1">Cell membrane</location>
    </subcellularLocation>
</comment>
<dbReference type="InterPro" id="IPR008693">
    <property type="entry name" value="MmpS"/>
</dbReference>
<organism evidence="8 9">
    <name type="scientific">Nocardia aurea</name>
    <dbReference type="NCBI Taxonomy" id="2144174"/>
    <lineage>
        <taxon>Bacteria</taxon>
        <taxon>Bacillati</taxon>
        <taxon>Actinomycetota</taxon>
        <taxon>Actinomycetes</taxon>
        <taxon>Mycobacteriales</taxon>
        <taxon>Nocardiaceae</taxon>
        <taxon>Nocardia</taxon>
    </lineage>
</organism>
<keyword evidence="9" id="KW-1185">Reference proteome</keyword>
<reference evidence="8 9" key="1">
    <citation type="submission" date="2024-06" db="EMBL/GenBank/DDBJ databases">
        <title>The Natural Products Discovery Center: Release of the First 8490 Sequenced Strains for Exploring Actinobacteria Biosynthetic Diversity.</title>
        <authorList>
            <person name="Kalkreuter E."/>
            <person name="Kautsar S.A."/>
            <person name="Yang D."/>
            <person name="Bader C.D."/>
            <person name="Teijaro C.N."/>
            <person name="Fluegel L."/>
            <person name="Davis C.M."/>
            <person name="Simpson J.R."/>
            <person name="Lauterbach L."/>
            <person name="Steele A.D."/>
            <person name="Gui C."/>
            <person name="Meng S."/>
            <person name="Li G."/>
            <person name="Viehrig K."/>
            <person name="Ye F."/>
            <person name="Su P."/>
            <person name="Kiefer A.F."/>
            <person name="Nichols A."/>
            <person name="Cepeda A.J."/>
            <person name="Yan W."/>
            <person name="Fan B."/>
            <person name="Jiang Y."/>
            <person name="Adhikari A."/>
            <person name="Zheng C.-J."/>
            <person name="Schuster L."/>
            <person name="Cowan T.M."/>
            <person name="Smanski M.J."/>
            <person name="Chevrette M.G."/>
            <person name="De Carvalho L.P.S."/>
            <person name="Shen B."/>
        </authorList>
    </citation>
    <scope>NUCLEOTIDE SEQUENCE [LARGE SCALE GENOMIC DNA]</scope>
    <source>
        <strain evidence="8 9">NPDC050403</strain>
    </source>
</reference>
<dbReference type="Pfam" id="PF05423">
    <property type="entry name" value="Mycobact_memb"/>
    <property type="match status" value="1"/>
</dbReference>
<name>A0ABV3FP63_9NOCA</name>
<evidence type="ECO:0000256" key="5">
    <source>
        <dbReference type="ARBA" id="ARBA00022989"/>
    </source>
</evidence>
<keyword evidence="5 7" id="KW-1133">Transmembrane helix</keyword>
<sequence length="137" mass="14424">MENRNTPRQLERARDSSRNPLTRVILIAAAAVVLVIAGVGIIFAVGGGEEDTVTYVYEVSGTAETAHISYNVGTDKLTEVPDAALPWRQSIADSAGWAGIRVKSGTDTGKITCRILLGGKVVDEETAIGSATCTYAD</sequence>
<gene>
    <name evidence="8" type="ORF">AB0I48_06500</name>
</gene>
<dbReference type="RefSeq" id="WP_357780786.1">
    <property type="nucleotide sequence ID" value="NZ_JBFAKC010000002.1"/>
</dbReference>
<dbReference type="EMBL" id="JBFAKC010000002">
    <property type="protein sequence ID" value="MEV0707201.1"/>
    <property type="molecule type" value="Genomic_DNA"/>
</dbReference>
<evidence type="ECO:0000256" key="4">
    <source>
        <dbReference type="ARBA" id="ARBA00022692"/>
    </source>
</evidence>
<comment type="similarity">
    <text evidence="2">Belongs to the MmpS family.</text>
</comment>
<keyword evidence="6 7" id="KW-0472">Membrane</keyword>
<dbReference type="Gene3D" id="2.60.40.2880">
    <property type="entry name" value="MmpS1-5, C-terminal soluble domain"/>
    <property type="match status" value="1"/>
</dbReference>
<evidence type="ECO:0000256" key="6">
    <source>
        <dbReference type="ARBA" id="ARBA00023136"/>
    </source>
</evidence>
<feature type="transmembrane region" description="Helical" evidence="7">
    <location>
        <begin position="21"/>
        <end position="45"/>
    </location>
</feature>
<keyword evidence="3" id="KW-1003">Cell membrane</keyword>
<dbReference type="InterPro" id="IPR038468">
    <property type="entry name" value="MmpS_C"/>
</dbReference>
<accession>A0ABV3FP63</accession>
<protein>
    <submittedName>
        <fullName evidence="8">MmpS family transport accessory protein</fullName>
    </submittedName>
</protein>
<evidence type="ECO:0000256" key="1">
    <source>
        <dbReference type="ARBA" id="ARBA00004236"/>
    </source>
</evidence>
<dbReference type="Proteomes" id="UP001551695">
    <property type="component" value="Unassembled WGS sequence"/>
</dbReference>
<keyword evidence="4 7" id="KW-0812">Transmembrane</keyword>
<evidence type="ECO:0000256" key="2">
    <source>
        <dbReference type="ARBA" id="ARBA00007531"/>
    </source>
</evidence>
<proteinExistence type="inferred from homology"/>
<comment type="caution">
    <text evidence="8">The sequence shown here is derived from an EMBL/GenBank/DDBJ whole genome shotgun (WGS) entry which is preliminary data.</text>
</comment>
<evidence type="ECO:0000256" key="3">
    <source>
        <dbReference type="ARBA" id="ARBA00022475"/>
    </source>
</evidence>
<evidence type="ECO:0000313" key="9">
    <source>
        <dbReference type="Proteomes" id="UP001551695"/>
    </source>
</evidence>
<evidence type="ECO:0000313" key="8">
    <source>
        <dbReference type="EMBL" id="MEV0707201.1"/>
    </source>
</evidence>